<dbReference type="EMBL" id="APPE01000074">
    <property type="protein sequence ID" value="ENU98001.1"/>
    <property type="molecule type" value="Genomic_DNA"/>
</dbReference>
<organism evidence="1 2">
    <name type="scientific">Acinetobacter variabilis</name>
    <dbReference type="NCBI Taxonomy" id="70346"/>
    <lineage>
        <taxon>Bacteria</taxon>
        <taxon>Pseudomonadati</taxon>
        <taxon>Pseudomonadota</taxon>
        <taxon>Gammaproteobacteria</taxon>
        <taxon>Moraxellales</taxon>
        <taxon>Moraxellaceae</taxon>
        <taxon>Acinetobacter</taxon>
    </lineage>
</organism>
<dbReference type="RefSeq" id="WP_004785588.1">
    <property type="nucleotide sequence ID" value="NZ_CP104651.1"/>
</dbReference>
<evidence type="ECO:0000313" key="2">
    <source>
        <dbReference type="Proteomes" id="UP000013070"/>
    </source>
</evidence>
<gene>
    <name evidence="1" type="ORF">F969_03070</name>
</gene>
<evidence type="ECO:0000313" key="1">
    <source>
        <dbReference type="EMBL" id="ENU98001.1"/>
    </source>
</evidence>
<dbReference type="AlphaFoldDB" id="N8VDL3"/>
<dbReference type="Proteomes" id="UP000013070">
    <property type="component" value="Unassembled WGS sequence"/>
</dbReference>
<accession>N8VDL3</accession>
<reference evidence="1 2" key="1">
    <citation type="submission" date="2013-02" db="EMBL/GenBank/DDBJ databases">
        <title>The Genome Sequence of Acinetobacter sp. NIPH 899.</title>
        <authorList>
            <consortium name="The Broad Institute Genome Sequencing Platform"/>
            <consortium name="The Broad Institute Genome Sequencing Center for Infectious Disease"/>
            <person name="Cerqueira G."/>
            <person name="Feldgarden M."/>
            <person name="Courvalin P."/>
            <person name="Perichon B."/>
            <person name="Grillot-Courvalin C."/>
            <person name="Clermont D."/>
            <person name="Rocha E."/>
            <person name="Yoon E.-J."/>
            <person name="Nemec A."/>
            <person name="Walker B."/>
            <person name="Young S.K."/>
            <person name="Zeng Q."/>
            <person name="Gargeya S."/>
            <person name="Fitzgerald M."/>
            <person name="Haas B."/>
            <person name="Abouelleil A."/>
            <person name="Alvarado L."/>
            <person name="Arachchi H.M."/>
            <person name="Berlin A.M."/>
            <person name="Chapman S.B."/>
            <person name="Dewar J."/>
            <person name="Goldberg J."/>
            <person name="Griggs A."/>
            <person name="Gujja S."/>
            <person name="Hansen M."/>
            <person name="Howarth C."/>
            <person name="Imamovic A."/>
            <person name="Larimer J."/>
            <person name="McCowan C."/>
            <person name="Murphy C."/>
            <person name="Neiman D."/>
            <person name="Pearson M."/>
            <person name="Priest M."/>
            <person name="Roberts A."/>
            <person name="Saif S."/>
            <person name="Shea T."/>
            <person name="Sisk P."/>
            <person name="Sykes S."/>
            <person name="Wortman J."/>
            <person name="Nusbaum C."/>
            <person name="Birren B."/>
        </authorList>
    </citation>
    <scope>NUCLEOTIDE SEQUENCE [LARGE SCALE GENOMIC DNA]</scope>
    <source>
        <strain evidence="1 2">NIPH 899</strain>
    </source>
</reference>
<proteinExistence type="predicted"/>
<sequence length="109" mass="12957">MKNLQIVIAQALHFYELEHIEQSISYEINNTILEIVVNDESFEKIDCYLYSKKDPKKILKSSIYYVIALLERAKYRVEKAQQNNVSPLHICLYVIKKIEGFIEYLHTKF</sequence>
<name>N8VDL3_9GAMM</name>
<keyword evidence="2" id="KW-1185">Reference proteome</keyword>
<protein>
    <submittedName>
        <fullName evidence="1">Uncharacterized protein</fullName>
    </submittedName>
</protein>
<comment type="caution">
    <text evidence="1">The sequence shown here is derived from an EMBL/GenBank/DDBJ whole genome shotgun (WGS) entry which is preliminary data.</text>
</comment>
<dbReference type="HOGENOM" id="CLU_2271291_0_0_6"/>